<accession>A0A7S5R1V6</accession>
<gene>
    <name evidence="1" type="ORF">EVB51_034</name>
</gene>
<evidence type="ECO:0000313" key="1">
    <source>
        <dbReference type="EMBL" id="QIG67651.1"/>
    </source>
</evidence>
<dbReference type="EMBL" id="MN988482">
    <property type="protein sequence ID" value="QIG67651.1"/>
    <property type="molecule type" value="Genomic_DNA"/>
</dbReference>
<dbReference type="Pfam" id="PF21822">
    <property type="entry name" value="Phage_TAC_15"/>
    <property type="match status" value="1"/>
</dbReference>
<reference evidence="1" key="1">
    <citation type="submission" date="2020-01" db="EMBL/GenBank/DDBJ databases">
        <title>Patterns of diversity and host range of bacteriophage communities associated with bean-nodulatin bacteria.</title>
        <authorList>
            <person name="Vann Cauwenberghe J."/>
            <person name="Santamaria R.I."/>
            <person name="Bustos P."/>
            <person name="Juarez S."/>
            <person name="Gonzalez V."/>
        </authorList>
    </citation>
    <scope>NUCLEOTIDE SEQUENCE</scope>
</reference>
<name>A0A7S5R1V6_9CAUD</name>
<dbReference type="InterPro" id="IPR049156">
    <property type="entry name" value="Phage_chap_TAC_15-like"/>
</dbReference>
<organism evidence="1 2">
    <name type="scientific">Rhizobium phage RHph_Y17</name>
    <dbReference type="NCBI Taxonomy" id="2509771"/>
    <lineage>
        <taxon>Viruses</taxon>
        <taxon>Duplodnaviria</taxon>
        <taxon>Heunggongvirae</taxon>
        <taxon>Uroviricota</taxon>
        <taxon>Caudoviricetes</taxon>
        <taxon>Kleczkowskavirus</taxon>
        <taxon>Kleczkowskavirus RHEph4</taxon>
    </lineage>
</organism>
<dbReference type="Proteomes" id="UP000612501">
    <property type="component" value="Segment"/>
</dbReference>
<sequence length="145" mass="15400">MAEAKIGSRTFKVQPMLATKALVLQGRLFKALGPAVSKFGEMLKTRGDDVPVEQKEAAQSAALAALGEVLSKLDPHEYASLVGEIISTAQIQRGNGQYMPADLDGDFSENIDEILPVVLFVLKVQFGPFFKGLPGLGSLAALARG</sequence>
<protein>
    <recommendedName>
        <fullName evidence="3">Tail assembly chaperone</fullName>
    </recommendedName>
</protein>
<evidence type="ECO:0008006" key="3">
    <source>
        <dbReference type="Google" id="ProtNLM"/>
    </source>
</evidence>
<proteinExistence type="predicted"/>
<evidence type="ECO:0000313" key="2">
    <source>
        <dbReference type="Proteomes" id="UP000612501"/>
    </source>
</evidence>